<comment type="caution">
    <text evidence="2">The sequence shown here is derived from an EMBL/GenBank/DDBJ whole genome shotgun (WGS) entry which is preliminary data.</text>
</comment>
<proteinExistence type="predicted"/>
<sequence length="769" mass="88573">MSRLNLLILLVLSIPFSIKAYTISGVILEKDSREPLPYCDVMITEIGQGSFTNENGYFAINVKNKGEYIIKIHRIGYETKDYKVNISESIENLRIYLVKESIRLKRTVVKGMRIKDKYDPNFSNIRIFTSEIRTVPNFIESDILNILAMLPGATRKNDISSALYVRGGKPDQNLILLDGAVLFSPYHLGGIFSTFNTDAIKSVNFMPGGYPAKYGGRLSSVLDIATKEGRKDKYTGIFEIGLLSSKFFVEGPIWKNGSLFLSYRRTYFDIIVDAFTKTYNKFVDTTKKIDFIFPYYFHDFNGKGTYYIDNKTKIAVSGLYGEDVIHFDIPEYEDTTEGFTGKVRLLWSNRMVSGELSRIINPLNIVKFQTTYSSYLNIFDLGGLYNIDNEIHNFSTNIKYVCNSFSNNSITLKGEFSRTKFIYKNRISPIEGIDSTENYSQRVFSSNISVGDVIRIGEMFVVNPGLRLNYFSESNRFFLSPRLNIKYLLQEDLSINVAYGYYSQNIATFKKSENIFSQFFGDLWFPVMAKYKEPKSMILVTGLEYWFNKEYPLTLQLYTKRFYNILSFANNSYSLDSLISEDGLSTGAEILIRKDQGRITGWLGYTFSIAEMRGADGWYYPENDQRHNIQLVGNYNFSKTFRMGFSLSYATGMPYTGPAGMYPDYVYMYDPINDNYNGFDQGMEQSDYGVVVVNGKYNTLRFQSYKKIDLSLSKDFHIFKMKSRISLSIINVLNFNNPILYYYDTFTNPPTKHSFYLPIFPSISFRGEF</sequence>
<organism evidence="2 3">
    <name type="scientific">candidate division TA06 bacterium</name>
    <dbReference type="NCBI Taxonomy" id="2250710"/>
    <lineage>
        <taxon>Bacteria</taxon>
        <taxon>Bacteria division TA06</taxon>
    </lineage>
</organism>
<gene>
    <name evidence="2" type="ORF">DRP43_03375</name>
</gene>
<dbReference type="Gene3D" id="2.60.40.1120">
    <property type="entry name" value="Carboxypeptidase-like, regulatory domain"/>
    <property type="match status" value="1"/>
</dbReference>
<dbReference type="Gene3D" id="2.170.130.10">
    <property type="entry name" value="TonB-dependent receptor, plug domain"/>
    <property type="match status" value="1"/>
</dbReference>
<protein>
    <recommendedName>
        <fullName evidence="1">TonB-dependent receptor plug domain-containing protein</fullName>
    </recommendedName>
</protein>
<dbReference type="InterPro" id="IPR012910">
    <property type="entry name" value="Plug_dom"/>
</dbReference>
<dbReference type="Proteomes" id="UP000271125">
    <property type="component" value="Unassembled WGS sequence"/>
</dbReference>
<dbReference type="SUPFAM" id="SSF56935">
    <property type="entry name" value="Porins"/>
    <property type="match status" value="1"/>
</dbReference>
<evidence type="ECO:0000259" key="1">
    <source>
        <dbReference type="Pfam" id="PF07715"/>
    </source>
</evidence>
<dbReference type="SUPFAM" id="SSF49464">
    <property type="entry name" value="Carboxypeptidase regulatory domain-like"/>
    <property type="match status" value="1"/>
</dbReference>
<evidence type="ECO:0000313" key="3">
    <source>
        <dbReference type="Proteomes" id="UP000271125"/>
    </source>
</evidence>
<feature type="domain" description="TonB-dependent receptor plug" evidence="1">
    <location>
        <begin position="141"/>
        <end position="217"/>
    </location>
</feature>
<accession>A0A660SJZ3</accession>
<evidence type="ECO:0000313" key="2">
    <source>
        <dbReference type="EMBL" id="RKX70426.1"/>
    </source>
</evidence>
<dbReference type="Pfam" id="PF07715">
    <property type="entry name" value="Plug"/>
    <property type="match status" value="1"/>
</dbReference>
<dbReference type="Pfam" id="PF13715">
    <property type="entry name" value="CarbopepD_reg_2"/>
    <property type="match status" value="1"/>
</dbReference>
<dbReference type="InterPro" id="IPR008969">
    <property type="entry name" value="CarboxyPept-like_regulatory"/>
</dbReference>
<dbReference type="InterPro" id="IPR037066">
    <property type="entry name" value="Plug_dom_sf"/>
</dbReference>
<dbReference type="AlphaFoldDB" id="A0A660SJZ3"/>
<name>A0A660SJZ3_UNCT6</name>
<reference evidence="2 3" key="1">
    <citation type="submission" date="2018-06" db="EMBL/GenBank/DDBJ databases">
        <title>Extensive metabolic versatility and redundancy in microbially diverse, dynamic hydrothermal sediments.</title>
        <authorList>
            <person name="Dombrowski N."/>
            <person name="Teske A."/>
            <person name="Baker B.J."/>
        </authorList>
    </citation>
    <scope>NUCLEOTIDE SEQUENCE [LARGE SCALE GENOMIC DNA]</scope>
    <source>
        <strain evidence="2">B10_G13</strain>
    </source>
</reference>
<dbReference type="EMBL" id="QNBD01000136">
    <property type="protein sequence ID" value="RKX70426.1"/>
    <property type="molecule type" value="Genomic_DNA"/>
</dbReference>